<evidence type="ECO:0000313" key="3">
    <source>
        <dbReference type="Proteomes" id="UP001165079"/>
    </source>
</evidence>
<dbReference type="RefSeq" id="WP_285662556.1">
    <property type="nucleotide sequence ID" value="NZ_BSTX01000001.1"/>
</dbReference>
<reference evidence="2" key="1">
    <citation type="submission" date="2023-03" db="EMBL/GenBank/DDBJ databases">
        <title>Actinorhabdospora filicis NBRC 111898.</title>
        <authorList>
            <person name="Ichikawa N."/>
            <person name="Sato H."/>
            <person name="Tonouchi N."/>
        </authorList>
    </citation>
    <scope>NUCLEOTIDE SEQUENCE</scope>
    <source>
        <strain evidence="2">NBRC 111898</strain>
    </source>
</reference>
<evidence type="ECO:0000313" key="2">
    <source>
        <dbReference type="EMBL" id="GLZ77452.1"/>
    </source>
</evidence>
<gene>
    <name evidence="2" type="ORF">Afil01_22590</name>
</gene>
<keyword evidence="3" id="KW-1185">Reference proteome</keyword>
<dbReference type="Proteomes" id="UP001165079">
    <property type="component" value="Unassembled WGS sequence"/>
</dbReference>
<dbReference type="AlphaFoldDB" id="A0A9W6W2V9"/>
<proteinExistence type="predicted"/>
<sequence length="290" mass="32786">MTGRTANGTEVRTSPSLRRRRLGIALRRLRETSGVSREAAGERLDCSPSKISRIENGDVGVRRRDLEELMDLYGLGDHAERERLVDLARETRDRSGWWTKYTDLPRTYLRYIEFESVARSIRWFEMSTVPGVLQIPEFTDSLIRGSEPSFGGDERLRQVEVRQVRQKLLTGAGGPDCAFVLGEAAIRYKIGGDEVWRRQLRHLLELADLPNIRLQILSFDHGAHEAMAGSFQIMHHQKPDPAVVNCEGFAGHYVMDDPVDVERCSQIFDRLSAAALSPQLSWKLIAEAAA</sequence>
<dbReference type="SMART" id="SM00530">
    <property type="entry name" value="HTH_XRE"/>
    <property type="match status" value="1"/>
</dbReference>
<dbReference type="InterPro" id="IPR010982">
    <property type="entry name" value="Lambda_DNA-bd_dom_sf"/>
</dbReference>
<feature type="domain" description="HTH cro/C1-type" evidence="1">
    <location>
        <begin position="26"/>
        <end position="81"/>
    </location>
</feature>
<dbReference type="EMBL" id="BSTX01000001">
    <property type="protein sequence ID" value="GLZ77452.1"/>
    <property type="molecule type" value="Genomic_DNA"/>
</dbReference>
<dbReference type="CDD" id="cd00093">
    <property type="entry name" value="HTH_XRE"/>
    <property type="match status" value="1"/>
</dbReference>
<comment type="caution">
    <text evidence="2">The sequence shown here is derived from an EMBL/GenBank/DDBJ whole genome shotgun (WGS) entry which is preliminary data.</text>
</comment>
<accession>A0A9W6W2V9</accession>
<dbReference type="SUPFAM" id="SSF47413">
    <property type="entry name" value="lambda repressor-like DNA-binding domains"/>
    <property type="match status" value="1"/>
</dbReference>
<dbReference type="Gene3D" id="1.10.260.40">
    <property type="entry name" value="lambda repressor-like DNA-binding domains"/>
    <property type="match status" value="1"/>
</dbReference>
<name>A0A9W6W2V9_9ACTN</name>
<dbReference type="Pfam" id="PF13560">
    <property type="entry name" value="HTH_31"/>
    <property type="match status" value="1"/>
</dbReference>
<organism evidence="2 3">
    <name type="scientific">Actinorhabdospora filicis</name>
    <dbReference type="NCBI Taxonomy" id="1785913"/>
    <lineage>
        <taxon>Bacteria</taxon>
        <taxon>Bacillati</taxon>
        <taxon>Actinomycetota</taxon>
        <taxon>Actinomycetes</taxon>
        <taxon>Micromonosporales</taxon>
        <taxon>Micromonosporaceae</taxon>
        <taxon>Actinorhabdospora</taxon>
    </lineage>
</organism>
<dbReference type="InterPro" id="IPR001387">
    <property type="entry name" value="Cro/C1-type_HTH"/>
</dbReference>
<evidence type="ECO:0000259" key="1">
    <source>
        <dbReference type="PROSITE" id="PS50943"/>
    </source>
</evidence>
<dbReference type="GO" id="GO:0003677">
    <property type="term" value="F:DNA binding"/>
    <property type="evidence" value="ECO:0007669"/>
    <property type="project" value="InterPro"/>
</dbReference>
<protein>
    <submittedName>
        <fullName evidence="2">Transcriptional regulator</fullName>
    </submittedName>
</protein>
<dbReference type="Pfam" id="PF19054">
    <property type="entry name" value="DUF5753"/>
    <property type="match status" value="1"/>
</dbReference>
<dbReference type="PROSITE" id="PS50943">
    <property type="entry name" value="HTH_CROC1"/>
    <property type="match status" value="1"/>
</dbReference>
<dbReference type="InterPro" id="IPR043917">
    <property type="entry name" value="DUF5753"/>
</dbReference>